<proteinExistence type="predicted"/>
<organism evidence="2 3">
    <name type="scientific">Absidia repens</name>
    <dbReference type="NCBI Taxonomy" id="90262"/>
    <lineage>
        <taxon>Eukaryota</taxon>
        <taxon>Fungi</taxon>
        <taxon>Fungi incertae sedis</taxon>
        <taxon>Mucoromycota</taxon>
        <taxon>Mucoromycotina</taxon>
        <taxon>Mucoromycetes</taxon>
        <taxon>Mucorales</taxon>
        <taxon>Cunninghamellaceae</taxon>
        <taxon>Absidia</taxon>
    </lineage>
</organism>
<dbReference type="Proteomes" id="UP000193560">
    <property type="component" value="Unassembled WGS sequence"/>
</dbReference>
<keyword evidence="3" id="KW-1185">Reference proteome</keyword>
<protein>
    <submittedName>
        <fullName evidence="2">Uncharacterized protein</fullName>
    </submittedName>
</protein>
<dbReference type="EMBL" id="MCGE01000003">
    <property type="protein sequence ID" value="ORZ23614.1"/>
    <property type="molecule type" value="Genomic_DNA"/>
</dbReference>
<dbReference type="AlphaFoldDB" id="A0A1X2IX38"/>
<name>A0A1X2IX38_9FUNG</name>
<keyword evidence="1" id="KW-0472">Membrane</keyword>
<evidence type="ECO:0000313" key="2">
    <source>
        <dbReference type="EMBL" id="ORZ23614.1"/>
    </source>
</evidence>
<feature type="transmembrane region" description="Helical" evidence="1">
    <location>
        <begin position="25"/>
        <end position="46"/>
    </location>
</feature>
<sequence>MTNVKYFGFVEQSTPQEQSDPELNLLQMLALPICMAGVQFTCYWFVVLKEKVLDPKGHALVP</sequence>
<evidence type="ECO:0000256" key="1">
    <source>
        <dbReference type="SAM" id="Phobius"/>
    </source>
</evidence>
<evidence type="ECO:0000313" key="3">
    <source>
        <dbReference type="Proteomes" id="UP000193560"/>
    </source>
</evidence>
<accession>A0A1X2IX38</accession>
<keyword evidence="1" id="KW-1133">Transmembrane helix</keyword>
<reference evidence="2 3" key="1">
    <citation type="submission" date="2016-07" db="EMBL/GenBank/DDBJ databases">
        <title>Pervasive Adenine N6-methylation of Active Genes in Fungi.</title>
        <authorList>
            <consortium name="DOE Joint Genome Institute"/>
            <person name="Mondo S.J."/>
            <person name="Dannebaum R.O."/>
            <person name="Kuo R.C."/>
            <person name="Labutti K."/>
            <person name="Haridas S."/>
            <person name="Kuo A."/>
            <person name="Salamov A."/>
            <person name="Ahrendt S.R."/>
            <person name="Lipzen A."/>
            <person name="Sullivan W."/>
            <person name="Andreopoulos W.B."/>
            <person name="Clum A."/>
            <person name="Lindquist E."/>
            <person name="Daum C."/>
            <person name="Ramamoorthy G.K."/>
            <person name="Gryganskyi A."/>
            <person name="Culley D."/>
            <person name="Magnuson J.K."/>
            <person name="James T.Y."/>
            <person name="O'Malley M.A."/>
            <person name="Stajich J.E."/>
            <person name="Spatafora J.W."/>
            <person name="Visel A."/>
            <person name="Grigoriev I.V."/>
        </authorList>
    </citation>
    <scope>NUCLEOTIDE SEQUENCE [LARGE SCALE GENOMIC DNA]</scope>
    <source>
        <strain evidence="2 3">NRRL 1336</strain>
    </source>
</reference>
<keyword evidence="1" id="KW-0812">Transmembrane</keyword>
<comment type="caution">
    <text evidence="2">The sequence shown here is derived from an EMBL/GenBank/DDBJ whole genome shotgun (WGS) entry which is preliminary data.</text>
</comment>
<gene>
    <name evidence="2" type="ORF">BCR42DRAFT_433266</name>
</gene>